<name>A0AAV2LJ86_KNICA</name>
<dbReference type="PANTHER" id="PTHR47510:SF3">
    <property type="entry name" value="ENDO_EXONUCLEASE_PHOSPHATASE DOMAIN-CONTAINING PROTEIN"/>
    <property type="match status" value="1"/>
</dbReference>
<dbReference type="SUPFAM" id="SSF56672">
    <property type="entry name" value="DNA/RNA polymerases"/>
    <property type="match status" value="2"/>
</dbReference>
<dbReference type="Pfam" id="PF00078">
    <property type="entry name" value="RVT_1"/>
    <property type="match status" value="1"/>
</dbReference>
<evidence type="ECO:0000256" key="1">
    <source>
        <dbReference type="ARBA" id="ARBA00010879"/>
    </source>
</evidence>
<comment type="similarity">
    <text evidence="1">Belongs to the beta type-B retroviral polymerase family. HERV class-II K(HML-2) pol subfamily.</text>
</comment>
<proteinExistence type="inferred from homology"/>
<dbReference type="Gene3D" id="3.30.70.270">
    <property type="match status" value="1"/>
</dbReference>
<gene>
    <name evidence="4" type="ORF">KC01_LOCUS28649</name>
</gene>
<accession>A0AAV2LJ86</accession>
<dbReference type="EC" id="3.1.26.4" evidence="2"/>
<sequence>MGPQGELWDPPVDLRHLSPEQQQKVKQMLREESHVFAKDDWDTGCIKELQMNIQLKHNVPVQRLLNQKTLPDRHPIPRIQEILENIGGNSWFTVLDQGKAYHQGFVCEQSRPSRKSARPDGISPRLLRTCADQLSEVLSYIYNLSLSLEKVPVLWKTSCVIPVPKTAHAKEPAHYRPVALTSHLMKTMKRLILNHLRSVVSPTLDPLQFAYMPNIGVEAAVIYFLQWTLSHLEPAGSAVRVMFFDFSSAFNTIRPTDHSTCGCGSEVVVCSTGAPQGTVLSTFLFTIYTSDFTYDTHSCHLQKFSAIVGCVFEGNQLEYRSVITDFVDWCERNHLCLNTSKTKEMIIDFRRKPLSHTLLNIQGKT</sequence>
<dbReference type="InterPro" id="IPR000477">
    <property type="entry name" value="RT_dom"/>
</dbReference>
<dbReference type="PANTHER" id="PTHR47510">
    <property type="entry name" value="REVERSE TRANSCRIPTASE DOMAIN-CONTAINING PROTEIN"/>
    <property type="match status" value="1"/>
</dbReference>
<evidence type="ECO:0000256" key="2">
    <source>
        <dbReference type="ARBA" id="ARBA00012180"/>
    </source>
</evidence>
<dbReference type="InterPro" id="IPR043502">
    <property type="entry name" value="DNA/RNA_pol_sf"/>
</dbReference>
<dbReference type="AlphaFoldDB" id="A0AAV2LJ86"/>
<evidence type="ECO:0000313" key="5">
    <source>
        <dbReference type="Proteomes" id="UP001497482"/>
    </source>
</evidence>
<dbReference type="EMBL" id="OZ035825">
    <property type="protein sequence ID" value="CAL1600559.1"/>
    <property type="molecule type" value="Genomic_DNA"/>
</dbReference>
<dbReference type="GO" id="GO:0004523">
    <property type="term" value="F:RNA-DNA hybrid ribonuclease activity"/>
    <property type="evidence" value="ECO:0007669"/>
    <property type="project" value="UniProtKB-EC"/>
</dbReference>
<evidence type="ECO:0000313" key="4">
    <source>
        <dbReference type="EMBL" id="CAL1600559.1"/>
    </source>
</evidence>
<evidence type="ECO:0000259" key="3">
    <source>
        <dbReference type="Pfam" id="PF00078"/>
    </source>
</evidence>
<keyword evidence="5" id="KW-1185">Reference proteome</keyword>
<organism evidence="4 5">
    <name type="scientific">Knipowitschia caucasica</name>
    <name type="common">Caucasian dwarf goby</name>
    <name type="synonym">Pomatoschistus caucasicus</name>
    <dbReference type="NCBI Taxonomy" id="637954"/>
    <lineage>
        <taxon>Eukaryota</taxon>
        <taxon>Metazoa</taxon>
        <taxon>Chordata</taxon>
        <taxon>Craniata</taxon>
        <taxon>Vertebrata</taxon>
        <taxon>Euteleostomi</taxon>
        <taxon>Actinopterygii</taxon>
        <taxon>Neopterygii</taxon>
        <taxon>Teleostei</taxon>
        <taxon>Neoteleostei</taxon>
        <taxon>Acanthomorphata</taxon>
        <taxon>Gobiaria</taxon>
        <taxon>Gobiiformes</taxon>
        <taxon>Gobioidei</taxon>
        <taxon>Gobiidae</taxon>
        <taxon>Gobiinae</taxon>
        <taxon>Knipowitschia</taxon>
    </lineage>
</organism>
<dbReference type="Proteomes" id="UP001497482">
    <property type="component" value="Chromosome 3"/>
</dbReference>
<feature type="domain" description="Reverse transcriptase" evidence="3">
    <location>
        <begin position="170"/>
        <end position="345"/>
    </location>
</feature>
<protein>
    <recommendedName>
        <fullName evidence="2">ribonuclease H</fullName>
        <ecNumber evidence="2">3.1.26.4</ecNumber>
    </recommendedName>
</protein>
<dbReference type="CDD" id="cd01650">
    <property type="entry name" value="RT_nLTR_like"/>
    <property type="match status" value="1"/>
</dbReference>
<dbReference type="InterPro" id="IPR043128">
    <property type="entry name" value="Rev_trsase/Diguanyl_cyclase"/>
</dbReference>
<reference evidence="4 5" key="1">
    <citation type="submission" date="2024-04" db="EMBL/GenBank/DDBJ databases">
        <authorList>
            <person name="Waldvogel A.-M."/>
            <person name="Schoenle A."/>
        </authorList>
    </citation>
    <scope>NUCLEOTIDE SEQUENCE [LARGE SCALE GENOMIC DNA]</scope>
</reference>